<dbReference type="InterPro" id="IPR052745">
    <property type="entry name" value="G3P_Oxidase/Oxidoreductase"/>
</dbReference>
<keyword evidence="3" id="KW-1185">Reference proteome</keyword>
<comment type="caution">
    <text evidence="2">The sequence shown here is derived from an EMBL/GenBank/DDBJ whole genome shotgun (WGS) entry which is preliminary data.</text>
</comment>
<name>A0A926VAI0_9CYAN</name>
<dbReference type="EMBL" id="JACJPW010000005">
    <property type="protein sequence ID" value="MBD2180100.1"/>
    <property type="molecule type" value="Genomic_DNA"/>
</dbReference>
<dbReference type="InterPro" id="IPR036188">
    <property type="entry name" value="FAD/NAD-bd_sf"/>
</dbReference>
<evidence type="ECO:0000259" key="1">
    <source>
        <dbReference type="Pfam" id="PF01266"/>
    </source>
</evidence>
<dbReference type="PANTHER" id="PTHR42720:SF1">
    <property type="entry name" value="GLYCEROL 3-PHOSPHATE OXIDASE"/>
    <property type="match status" value="1"/>
</dbReference>
<dbReference type="Gene3D" id="3.50.50.60">
    <property type="entry name" value="FAD/NAD(P)-binding domain"/>
    <property type="match status" value="1"/>
</dbReference>
<evidence type="ECO:0000313" key="3">
    <source>
        <dbReference type="Proteomes" id="UP000641646"/>
    </source>
</evidence>
<dbReference type="InterPro" id="IPR006076">
    <property type="entry name" value="FAD-dep_OxRdtase"/>
</dbReference>
<protein>
    <submittedName>
        <fullName evidence="2">FAD-dependent oxidoreductase</fullName>
    </submittedName>
</protein>
<dbReference type="PANTHER" id="PTHR42720">
    <property type="entry name" value="GLYCEROL-3-PHOSPHATE DEHYDROGENASE"/>
    <property type="match status" value="1"/>
</dbReference>
<reference evidence="2" key="1">
    <citation type="journal article" date="2015" name="ISME J.">
        <title>Draft Genome Sequence of Streptomyces incarnatus NRRL8089, which Produces the Nucleoside Antibiotic Sinefungin.</title>
        <authorList>
            <person name="Oshima K."/>
            <person name="Hattori M."/>
            <person name="Shimizu H."/>
            <person name="Fukuda K."/>
            <person name="Nemoto M."/>
            <person name="Inagaki K."/>
            <person name="Tamura T."/>
        </authorList>
    </citation>
    <scope>NUCLEOTIDE SEQUENCE</scope>
    <source>
        <strain evidence="2">FACHB-1375</strain>
    </source>
</reference>
<sequence length="387" mass="43996">MFHPGGGSLTASSPLNPSSYDAVVIGGGFFGCRIALYLKEHLNKVLILEKEADVLQRASYANQARVHNGYHYPRSILTALRSRVNFPRFVSEYRECIDSSFDKYYAIGKITSKVTANQFKTFCQRIDAFIEPAPIDIKKLFNNNLIEDVFYTKEYAFDAVKLKHRMLNDIETAGVKLRLNSKVIKLEDADNLAIKIFVESPDNQDIITAKYVFNCTYSSINHILDRSNLPTIPLKHELTEMALVEVPDPIRHLGITLMCGPFFSIMPFPARGLHTLSHVRYTPHCFWKDEDADVKTVNPKSGHKTNYPYMIKDAERYIPILSKCQYVDSIWEVKTVLPQSEVDDSRPILFKKHHGLKNSICVLGGKIDNIYDVPPELKFMELTGGVI</sequence>
<dbReference type="AlphaFoldDB" id="A0A926VAI0"/>
<feature type="domain" description="FAD dependent oxidoreductase" evidence="1">
    <location>
        <begin position="21"/>
        <end position="349"/>
    </location>
</feature>
<organism evidence="2 3">
    <name type="scientific">Aerosakkonema funiforme FACHB-1375</name>
    <dbReference type="NCBI Taxonomy" id="2949571"/>
    <lineage>
        <taxon>Bacteria</taxon>
        <taxon>Bacillati</taxon>
        <taxon>Cyanobacteriota</taxon>
        <taxon>Cyanophyceae</taxon>
        <taxon>Oscillatoriophycideae</taxon>
        <taxon>Aerosakkonematales</taxon>
        <taxon>Aerosakkonemataceae</taxon>
        <taxon>Aerosakkonema</taxon>
    </lineage>
</organism>
<gene>
    <name evidence="2" type="ORF">H6G03_03040</name>
</gene>
<proteinExistence type="predicted"/>
<dbReference type="Proteomes" id="UP000641646">
    <property type="component" value="Unassembled WGS sequence"/>
</dbReference>
<reference evidence="2" key="2">
    <citation type="submission" date="2020-08" db="EMBL/GenBank/DDBJ databases">
        <authorList>
            <person name="Chen M."/>
            <person name="Teng W."/>
            <person name="Zhao L."/>
            <person name="Hu C."/>
            <person name="Zhou Y."/>
            <person name="Han B."/>
            <person name="Song L."/>
            <person name="Shu W."/>
        </authorList>
    </citation>
    <scope>NUCLEOTIDE SEQUENCE</scope>
    <source>
        <strain evidence="2">FACHB-1375</strain>
    </source>
</reference>
<evidence type="ECO:0000313" key="2">
    <source>
        <dbReference type="EMBL" id="MBD2180100.1"/>
    </source>
</evidence>
<dbReference type="SUPFAM" id="SSF51905">
    <property type="entry name" value="FAD/NAD(P)-binding domain"/>
    <property type="match status" value="1"/>
</dbReference>
<accession>A0A926VAI0</accession>
<dbReference type="Pfam" id="PF01266">
    <property type="entry name" value="DAO"/>
    <property type="match status" value="1"/>
</dbReference>
<dbReference type="Gene3D" id="3.30.9.10">
    <property type="entry name" value="D-Amino Acid Oxidase, subunit A, domain 2"/>
    <property type="match status" value="1"/>
</dbReference>